<feature type="region of interest" description="Disordered" evidence="1">
    <location>
        <begin position="112"/>
        <end position="138"/>
    </location>
</feature>
<accession>A0A914NX24</accession>
<evidence type="ECO:0000313" key="3">
    <source>
        <dbReference type="WBParaSite" id="Minc3s12000g45294"/>
    </source>
</evidence>
<keyword evidence="2" id="KW-1185">Reference proteome</keyword>
<evidence type="ECO:0000256" key="1">
    <source>
        <dbReference type="SAM" id="MobiDB-lite"/>
    </source>
</evidence>
<feature type="compositionally biased region" description="Polar residues" evidence="1">
    <location>
        <begin position="129"/>
        <end position="138"/>
    </location>
</feature>
<reference evidence="3" key="1">
    <citation type="submission" date="2022-11" db="UniProtKB">
        <authorList>
            <consortium name="WormBaseParasite"/>
        </authorList>
    </citation>
    <scope>IDENTIFICATION</scope>
</reference>
<protein>
    <submittedName>
        <fullName evidence="3">Uncharacterized protein</fullName>
    </submittedName>
</protein>
<dbReference type="AlphaFoldDB" id="A0A914NX24"/>
<name>A0A914NX24_MELIC</name>
<sequence length="138" mass="16000">MSGTIRQAMTPAITRLREHFDEIRPVLDAQERTAEGIEMLRTRLVKVRRIVNRLEEKANQWQDYIRGLPVNERQAEEQVLANFAPLEHHYAEWIENAHELIADIEIVLAESEDGSTQSDLSEELGVGQNRMNQSRRPQ</sequence>
<organism evidence="2 3">
    <name type="scientific">Meloidogyne incognita</name>
    <name type="common">Southern root-knot nematode worm</name>
    <name type="synonym">Oxyuris incognita</name>
    <dbReference type="NCBI Taxonomy" id="6306"/>
    <lineage>
        <taxon>Eukaryota</taxon>
        <taxon>Metazoa</taxon>
        <taxon>Ecdysozoa</taxon>
        <taxon>Nematoda</taxon>
        <taxon>Chromadorea</taxon>
        <taxon>Rhabditida</taxon>
        <taxon>Tylenchina</taxon>
        <taxon>Tylenchomorpha</taxon>
        <taxon>Tylenchoidea</taxon>
        <taxon>Meloidogynidae</taxon>
        <taxon>Meloidogyninae</taxon>
        <taxon>Meloidogyne</taxon>
        <taxon>Meloidogyne incognita group</taxon>
    </lineage>
</organism>
<evidence type="ECO:0000313" key="2">
    <source>
        <dbReference type="Proteomes" id="UP000887563"/>
    </source>
</evidence>
<dbReference type="WBParaSite" id="Minc3s12000g45294">
    <property type="protein sequence ID" value="Minc3s12000g45294"/>
    <property type="gene ID" value="Minc3s12000g45294"/>
</dbReference>
<dbReference type="Proteomes" id="UP000887563">
    <property type="component" value="Unplaced"/>
</dbReference>
<proteinExistence type="predicted"/>